<gene>
    <name evidence="1" type="ORF">NC99_15590</name>
</gene>
<organism evidence="1 2">
    <name type="scientific">Sunxiuqinia dokdonensis</name>
    <dbReference type="NCBI Taxonomy" id="1409788"/>
    <lineage>
        <taxon>Bacteria</taxon>
        <taxon>Pseudomonadati</taxon>
        <taxon>Bacteroidota</taxon>
        <taxon>Bacteroidia</taxon>
        <taxon>Marinilabiliales</taxon>
        <taxon>Prolixibacteraceae</taxon>
        <taxon>Sunxiuqinia</taxon>
    </lineage>
</organism>
<sequence length="71" mass="7907">MRRQPGVESILTPKTNVLCLVLNASYFPDMPRKLTSSIYQYPVCKPSGFSETLGVLGKHKTPVTQTKILKV</sequence>
<accession>A0A0L8VAZ7</accession>
<keyword evidence="2" id="KW-1185">Reference proteome</keyword>
<dbReference type="AlphaFoldDB" id="A0A0L8VAZ7"/>
<dbReference type="EMBL" id="LGIA01000088">
    <property type="protein sequence ID" value="KOH45624.1"/>
    <property type="molecule type" value="Genomic_DNA"/>
</dbReference>
<evidence type="ECO:0000313" key="2">
    <source>
        <dbReference type="Proteomes" id="UP000036958"/>
    </source>
</evidence>
<dbReference type="Proteomes" id="UP000036958">
    <property type="component" value="Unassembled WGS sequence"/>
</dbReference>
<name>A0A0L8VAZ7_9BACT</name>
<proteinExistence type="predicted"/>
<comment type="caution">
    <text evidence="1">The sequence shown here is derived from an EMBL/GenBank/DDBJ whole genome shotgun (WGS) entry which is preliminary data.</text>
</comment>
<protein>
    <submittedName>
        <fullName evidence="1">Uncharacterized protein</fullName>
    </submittedName>
</protein>
<evidence type="ECO:0000313" key="1">
    <source>
        <dbReference type="EMBL" id="KOH45624.1"/>
    </source>
</evidence>
<reference evidence="2" key="1">
    <citation type="submission" date="2015-07" db="EMBL/GenBank/DDBJ databases">
        <title>Genome sequencing of Sunxiuqinia dokdonensis strain SK.</title>
        <authorList>
            <person name="Ahn S."/>
            <person name="Kim B.-C."/>
        </authorList>
    </citation>
    <scope>NUCLEOTIDE SEQUENCE [LARGE SCALE GENOMIC DNA]</scope>
    <source>
        <strain evidence="2">SK</strain>
    </source>
</reference>